<reference evidence="2 3" key="1">
    <citation type="submission" date="2018-07" db="EMBL/GenBank/DDBJ databases">
        <title>Draft genome of the type strain Streptomyces armeniacus ATCC 15676.</title>
        <authorList>
            <person name="Labana P."/>
            <person name="Gosse J.T."/>
            <person name="Boddy C.N."/>
        </authorList>
    </citation>
    <scope>NUCLEOTIDE SEQUENCE [LARGE SCALE GENOMIC DNA]</scope>
    <source>
        <strain evidence="2 3">ATCC 15676</strain>
    </source>
</reference>
<dbReference type="Proteomes" id="UP000254425">
    <property type="component" value="Chromosome"/>
</dbReference>
<dbReference type="EMBL" id="CP031320">
    <property type="protein sequence ID" value="AXK32412.1"/>
    <property type="molecule type" value="Genomic_DNA"/>
</dbReference>
<dbReference type="PROSITE" id="PS51318">
    <property type="entry name" value="TAT"/>
    <property type="match status" value="1"/>
</dbReference>
<dbReference type="InterPro" id="IPR010982">
    <property type="entry name" value="Lambda_DNA-bd_dom_sf"/>
</dbReference>
<dbReference type="KEGG" id="sarm:DVA86_06860"/>
<dbReference type="InterPro" id="IPR006311">
    <property type="entry name" value="TAT_signal"/>
</dbReference>
<dbReference type="SUPFAM" id="SSF47413">
    <property type="entry name" value="lambda repressor-like DNA-binding domains"/>
    <property type="match status" value="1"/>
</dbReference>
<evidence type="ECO:0000313" key="3">
    <source>
        <dbReference type="Proteomes" id="UP000254425"/>
    </source>
</evidence>
<dbReference type="Gene3D" id="1.10.260.40">
    <property type="entry name" value="lambda repressor-like DNA-binding domains"/>
    <property type="match status" value="1"/>
</dbReference>
<dbReference type="PROSITE" id="PS50943">
    <property type="entry name" value="HTH_CROC1"/>
    <property type="match status" value="1"/>
</dbReference>
<organism evidence="2 3">
    <name type="scientific">Streptomyces armeniacus</name>
    <dbReference type="NCBI Taxonomy" id="83291"/>
    <lineage>
        <taxon>Bacteria</taxon>
        <taxon>Bacillati</taxon>
        <taxon>Actinomycetota</taxon>
        <taxon>Actinomycetes</taxon>
        <taxon>Kitasatosporales</taxon>
        <taxon>Streptomycetaceae</taxon>
        <taxon>Streptomyces</taxon>
    </lineage>
</organism>
<dbReference type="Pfam" id="PF13560">
    <property type="entry name" value="HTH_31"/>
    <property type="match status" value="1"/>
</dbReference>
<gene>
    <name evidence="2" type="ORF">DVA86_06860</name>
</gene>
<dbReference type="CDD" id="cd00093">
    <property type="entry name" value="HTH_XRE"/>
    <property type="match status" value="1"/>
</dbReference>
<proteinExistence type="predicted"/>
<dbReference type="SMART" id="SM00530">
    <property type="entry name" value="HTH_XRE"/>
    <property type="match status" value="1"/>
</dbReference>
<accession>A0A345XL96</accession>
<name>A0A345XL96_9ACTN</name>
<evidence type="ECO:0000259" key="1">
    <source>
        <dbReference type="PROSITE" id="PS50943"/>
    </source>
</evidence>
<keyword evidence="3" id="KW-1185">Reference proteome</keyword>
<dbReference type="GO" id="GO:0003677">
    <property type="term" value="F:DNA binding"/>
    <property type="evidence" value="ECO:0007669"/>
    <property type="project" value="InterPro"/>
</dbReference>
<protein>
    <submittedName>
        <fullName evidence="2">XRE family transcriptional regulator</fullName>
    </submittedName>
</protein>
<dbReference type="InterPro" id="IPR011990">
    <property type="entry name" value="TPR-like_helical_dom_sf"/>
</dbReference>
<evidence type="ECO:0000313" key="2">
    <source>
        <dbReference type="EMBL" id="AXK32412.1"/>
    </source>
</evidence>
<sequence>MPDQPPRFGPELRRLRLAAGLSLTRLGQLVHYSKGQLSKVERGLKPPGLQLARLCDAALSADGRLAGLVPEQSPEAELPETSDDGEVWLMQLSTDGSSWFQPVSRRQVVAVGAASAVALGIGAAAASASASADSVSASAAADGTTLLDGARSLFDQYRRLGQTASPEIVLPALIAQTHTLRELSARTGARTRRGLLTLASRYAEYVGWLTQETGNDQAALWWTDRAVELAAAGGDHDLAAYALVRRALVTFYRGDATQTVELAERAQAAEPPPRIWGLAAQQEAQGHALAGRYDACMRGLDRARVSLAASGPDPDSPVIGTTHLSDPVSMITGWCLHDLGRPREAAEVLDREIAQIPGHALRTHVRYGVRRALAHATAGEIDHACELVRPLFAASEAVTSATTNVDTRRLARTLNRFPDHPAVRELSPYLTAALHGAAT</sequence>
<dbReference type="Gene3D" id="1.25.40.10">
    <property type="entry name" value="Tetratricopeptide repeat domain"/>
    <property type="match status" value="1"/>
</dbReference>
<dbReference type="AlphaFoldDB" id="A0A345XL96"/>
<dbReference type="InterPro" id="IPR001387">
    <property type="entry name" value="Cro/C1-type_HTH"/>
</dbReference>
<dbReference type="RefSeq" id="WP_208876595.1">
    <property type="nucleotide sequence ID" value="NZ_CP031320.1"/>
</dbReference>
<feature type="domain" description="HTH cro/C1-type" evidence="1">
    <location>
        <begin position="12"/>
        <end position="57"/>
    </location>
</feature>
<dbReference type="SUPFAM" id="SSF48452">
    <property type="entry name" value="TPR-like"/>
    <property type="match status" value="1"/>
</dbReference>